<protein>
    <submittedName>
        <fullName evidence="1">Uncharacterized protein</fullName>
    </submittedName>
</protein>
<evidence type="ECO:0000313" key="2">
    <source>
        <dbReference type="Proteomes" id="UP001183410"/>
    </source>
</evidence>
<organism evidence="1 2">
    <name type="scientific">Streptomyces chisholmiae</name>
    <dbReference type="NCBI Taxonomy" id="3075540"/>
    <lineage>
        <taxon>Bacteria</taxon>
        <taxon>Bacillati</taxon>
        <taxon>Actinomycetota</taxon>
        <taxon>Actinomycetes</taxon>
        <taxon>Kitasatosporales</taxon>
        <taxon>Streptomycetaceae</taxon>
        <taxon>Streptomyces</taxon>
    </lineage>
</organism>
<evidence type="ECO:0000313" key="1">
    <source>
        <dbReference type="EMBL" id="MDT0268768.1"/>
    </source>
</evidence>
<keyword evidence="2" id="KW-1185">Reference proteome</keyword>
<dbReference type="EMBL" id="JAVREO010000012">
    <property type="protein sequence ID" value="MDT0268768.1"/>
    <property type="molecule type" value="Genomic_DNA"/>
</dbReference>
<comment type="caution">
    <text evidence="1">The sequence shown here is derived from an EMBL/GenBank/DDBJ whole genome shotgun (WGS) entry which is preliminary data.</text>
</comment>
<accession>A0ABU2JVI1</accession>
<dbReference type="RefSeq" id="WP_311668850.1">
    <property type="nucleotide sequence ID" value="NZ_JAVREO010000012.1"/>
</dbReference>
<sequence length="120" mass="12805">MSLTVDVLTIDPDGTWHLQATPAGCSDLAGPESWRTTVWGSPTVHALGARFFPQLAHGDLIVPPDQVPDFLRECALLRTALDSITPTPDGRSAPLVAERLTTIELAATRALHTGAGLVLW</sequence>
<name>A0ABU2JVI1_9ACTN</name>
<dbReference type="Proteomes" id="UP001183410">
    <property type="component" value="Unassembled WGS sequence"/>
</dbReference>
<gene>
    <name evidence="1" type="ORF">RM844_20995</name>
</gene>
<reference evidence="2" key="1">
    <citation type="submission" date="2023-07" db="EMBL/GenBank/DDBJ databases">
        <title>30 novel species of actinomycetes from the DSMZ collection.</title>
        <authorList>
            <person name="Nouioui I."/>
        </authorList>
    </citation>
    <scope>NUCLEOTIDE SEQUENCE [LARGE SCALE GENOMIC DNA]</scope>
    <source>
        <strain evidence="2">DSM 44915</strain>
    </source>
</reference>
<proteinExistence type="predicted"/>